<dbReference type="Gene3D" id="3.40.50.1010">
    <property type="entry name" value="5'-nuclease"/>
    <property type="match status" value="1"/>
</dbReference>
<dbReference type="InterPro" id="IPR021139">
    <property type="entry name" value="NYN"/>
</dbReference>
<feature type="region of interest" description="Disordered" evidence="1">
    <location>
        <begin position="177"/>
        <end position="220"/>
    </location>
</feature>
<protein>
    <recommendedName>
        <fullName evidence="2">NYN domain-containing protein</fullName>
    </recommendedName>
</protein>
<dbReference type="PANTHER" id="PTHR14379:SF3">
    <property type="entry name" value="MEIOSIS REGULATOR AND MRNA STABILITY FACTOR 1"/>
    <property type="match status" value="1"/>
</dbReference>
<feature type="compositionally biased region" description="Polar residues" evidence="1">
    <location>
        <begin position="259"/>
        <end position="270"/>
    </location>
</feature>
<name>A0ABP1DAJ2_9APHY</name>
<keyword evidence="4" id="KW-1185">Reference proteome</keyword>
<dbReference type="Pfam" id="PF01936">
    <property type="entry name" value="NYN"/>
    <property type="match status" value="1"/>
</dbReference>
<proteinExistence type="predicted"/>
<gene>
    <name evidence="3" type="ORF">GFSPODELE1_LOCUS4840</name>
</gene>
<dbReference type="InterPro" id="IPR024768">
    <property type="entry name" value="Marf1"/>
</dbReference>
<evidence type="ECO:0000256" key="1">
    <source>
        <dbReference type="SAM" id="MobiDB-lite"/>
    </source>
</evidence>
<evidence type="ECO:0000259" key="2">
    <source>
        <dbReference type="Pfam" id="PF01936"/>
    </source>
</evidence>
<evidence type="ECO:0000313" key="3">
    <source>
        <dbReference type="EMBL" id="CAL1704083.1"/>
    </source>
</evidence>
<dbReference type="Proteomes" id="UP001497453">
    <property type="component" value="Chromosome 3"/>
</dbReference>
<evidence type="ECO:0000313" key="4">
    <source>
        <dbReference type="Proteomes" id="UP001497453"/>
    </source>
</evidence>
<dbReference type="EMBL" id="OZ037946">
    <property type="protein sequence ID" value="CAL1704083.1"/>
    <property type="molecule type" value="Genomic_DNA"/>
</dbReference>
<dbReference type="CDD" id="cd10910">
    <property type="entry name" value="PIN_limkain_b1_N_like"/>
    <property type="match status" value="1"/>
</dbReference>
<accession>A0ABP1DAJ2</accession>
<feature type="region of interest" description="Disordered" evidence="1">
    <location>
        <begin position="248"/>
        <end position="294"/>
    </location>
</feature>
<feature type="domain" description="NYN" evidence="2">
    <location>
        <begin position="25"/>
        <end position="153"/>
    </location>
</feature>
<dbReference type="PANTHER" id="PTHR14379">
    <property type="entry name" value="LIMKAIN B LKAP"/>
    <property type="match status" value="1"/>
</dbReference>
<organism evidence="3 4">
    <name type="scientific">Somion occarium</name>
    <dbReference type="NCBI Taxonomy" id="3059160"/>
    <lineage>
        <taxon>Eukaryota</taxon>
        <taxon>Fungi</taxon>
        <taxon>Dikarya</taxon>
        <taxon>Basidiomycota</taxon>
        <taxon>Agaricomycotina</taxon>
        <taxon>Agaricomycetes</taxon>
        <taxon>Polyporales</taxon>
        <taxon>Cerrenaceae</taxon>
        <taxon>Somion</taxon>
    </lineage>
</organism>
<reference evidence="4" key="1">
    <citation type="submission" date="2024-04" db="EMBL/GenBank/DDBJ databases">
        <authorList>
            <person name="Shaw F."/>
            <person name="Minotto A."/>
        </authorList>
    </citation>
    <scope>NUCLEOTIDE SEQUENCE [LARGE SCALE GENOMIC DNA]</scope>
</reference>
<sequence>MSPLVCSQVSLASTSALPTKTQGIVGIFWDYENCEVPSTSDGCAVAAAIIDLAERYGTIKVFKAYLETAQHATASPRSELASSGVDIIDCPHNGKKDVVDKMLMVDMMTFALDNAASDTTIIIISGDGDFMRAVASLRRRQYCMIVIAPRGCTHPGLSLQSAETYSWENDVLAQQKLSPLSPGCPEKSTTLDVAERESSRTAARATGQQDGSKSAHMRGTSEECRLQNVMMEKNGKASLPVELDADSPHVEMGSKKLAKNSTVDNPGSEMTKTEQESIPAHSAAPSNSKQHRKPPEGFEVLVKVLEAQRLQGNIRITSSLVGRLILEEDKDAYKRLGTSSLTAYTVEASKKGIVLLGKDDSGHGNSWIELHKDYHGPS</sequence>